<evidence type="ECO:0000313" key="1">
    <source>
        <dbReference type="EMBL" id="KAF0903685.1"/>
    </source>
</evidence>
<gene>
    <name evidence="1" type="ORF">E2562_029058</name>
</gene>
<accession>A0A6G1CSS7</accession>
<name>A0A6G1CSS7_9ORYZ</name>
<organism evidence="1 2">
    <name type="scientific">Oryza meyeriana var. granulata</name>
    <dbReference type="NCBI Taxonomy" id="110450"/>
    <lineage>
        <taxon>Eukaryota</taxon>
        <taxon>Viridiplantae</taxon>
        <taxon>Streptophyta</taxon>
        <taxon>Embryophyta</taxon>
        <taxon>Tracheophyta</taxon>
        <taxon>Spermatophyta</taxon>
        <taxon>Magnoliopsida</taxon>
        <taxon>Liliopsida</taxon>
        <taxon>Poales</taxon>
        <taxon>Poaceae</taxon>
        <taxon>BOP clade</taxon>
        <taxon>Oryzoideae</taxon>
        <taxon>Oryzeae</taxon>
        <taxon>Oryzinae</taxon>
        <taxon>Oryza</taxon>
        <taxon>Oryza meyeriana</taxon>
    </lineage>
</organism>
<evidence type="ECO:0000313" key="2">
    <source>
        <dbReference type="Proteomes" id="UP000479710"/>
    </source>
</evidence>
<proteinExistence type="predicted"/>
<protein>
    <submittedName>
        <fullName evidence="1">Uncharacterized protein</fullName>
    </submittedName>
</protein>
<reference evidence="1 2" key="1">
    <citation type="submission" date="2019-11" db="EMBL/GenBank/DDBJ databases">
        <title>Whole genome sequence of Oryza granulata.</title>
        <authorList>
            <person name="Li W."/>
        </authorList>
    </citation>
    <scope>NUCLEOTIDE SEQUENCE [LARGE SCALE GENOMIC DNA]</scope>
    <source>
        <strain evidence="2">cv. Menghai</strain>
        <tissue evidence="1">Leaf</tissue>
    </source>
</reference>
<dbReference type="EMBL" id="SPHZ02000008">
    <property type="protein sequence ID" value="KAF0903685.1"/>
    <property type="molecule type" value="Genomic_DNA"/>
</dbReference>
<sequence length="230" mass="24435">MKPSDCPLWWDEQLVQLGVEVVDKKGYNSIDTSAPTSSNANCGSTVQGGSGVINVDPIEVQINTGLHKCASRSKVSGRMASQAWVAERAIPYRNSHQQLTQVLFLPITAATSFPGEPSLVLPPLPTVLRLRLPPLVEAAPCPPSVAAVRCPPQPLPLSPLSPIPPSLCGCRRRFPDDLTTTPDAADSRCSPDLGLSYPDLWARSSATFSPLRSIGASSPTETGLSAAWTQ</sequence>
<dbReference type="AlphaFoldDB" id="A0A6G1CSS7"/>
<keyword evidence="2" id="KW-1185">Reference proteome</keyword>
<dbReference type="Proteomes" id="UP000479710">
    <property type="component" value="Unassembled WGS sequence"/>
</dbReference>
<comment type="caution">
    <text evidence="1">The sequence shown here is derived from an EMBL/GenBank/DDBJ whole genome shotgun (WGS) entry which is preliminary data.</text>
</comment>
<dbReference type="OrthoDB" id="1932754at2759"/>